<evidence type="ECO:0000313" key="3">
    <source>
        <dbReference type="Proteomes" id="UP000036202"/>
    </source>
</evidence>
<evidence type="ECO:0000256" key="1">
    <source>
        <dbReference type="SAM" id="MobiDB-lite"/>
    </source>
</evidence>
<dbReference type="KEGG" id="beo:BEH_26200"/>
<geneLocation type="plasmid" evidence="3">
    <name>pbeh5</name>
</geneLocation>
<dbReference type="Proteomes" id="UP000036202">
    <property type="component" value="Plasmid pbeh5"/>
</dbReference>
<name>A0A2S1M0I7_9BACI</name>
<feature type="compositionally biased region" description="Basic and acidic residues" evidence="1">
    <location>
        <begin position="35"/>
        <end position="51"/>
    </location>
</feature>
<dbReference type="AlphaFoldDB" id="A0A2S1M0I7"/>
<feature type="compositionally biased region" description="Polar residues" evidence="1">
    <location>
        <begin position="10"/>
        <end position="20"/>
    </location>
</feature>
<protein>
    <submittedName>
        <fullName evidence="2">Uncharacterized protein</fullName>
    </submittedName>
</protein>
<dbReference type="RefSeq" id="WP_046218498.1">
    <property type="nucleotide sequence ID" value="NZ_CP015327.1"/>
</dbReference>
<evidence type="ECO:0000313" key="2">
    <source>
        <dbReference type="EMBL" id="AWG44849.1"/>
    </source>
</evidence>
<keyword evidence="2" id="KW-0614">Plasmid</keyword>
<organism evidence="2 3">
    <name type="scientific">Priestia filamentosa</name>
    <dbReference type="NCBI Taxonomy" id="1402861"/>
    <lineage>
        <taxon>Bacteria</taxon>
        <taxon>Bacillati</taxon>
        <taxon>Bacillota</taxon>
        <taxon>Bacilli</taxon>
        <taxon>Bacillales</taxon>
        <taxon>Bacillaceae</taxon>
        <taxon>Priestia</taxon>
    </lineage>
</organism>
<feature type="region of interest" description="Disordered" evidence="1">
    <location>
        <begin position="1"/>
        <end position="63"/>
    </location>
</feature>
<reference evidence="2 3" key="1">
    <citation type="journal article" date="2015" name="PLoS ONE">
        <title>Genome Sequence of Bacillus endophyticus and Analysis of Its Companion Mechanism in the Ketogulonigenium vulgare-Bacillus Strain Consortium.</title>
        <authorList>
            <person name="Jia N."/>
            <person name="Du J."/>
            <person name="Ding M.Z."/>
            <person name="Gao F."/>
            <person name="Yuan Y.J."/>
        </authorList>
    </citation>
    <scope>NUCLEOTIDE SEQUENCE [LARGE SCALE GENOMIC DNA]</scope>
    <source>
        <strain evidence="2 3">Hbe603</strain>
        <plasmid evidence="3">pbeh5</plasmid>
    </source>
</reference>
<proteinExistence type="predicted"/>
<keyword evidence="3" id="KW-1185">Reference proteome</keyword>
<accession>A0A2S1M0I7</accession>
<dbReference type="EMBL" id="CP015327">
    <property type="protein sequence ID" value="AWG44849.1"/>
    <property type="molecule type" value="Genomic_DNA"/>
</dbReference>
<gene>
    <name evidence="2" type="ORF">BEH_26200</name>
</gene>
<sequence length="116" mass="12963">MKSMLVFPSCGSNEDVSINDSKPKEETTATNQKDVSNKESEKEKETTHEENVSDPEASENDDKVLDVTGQKVIEDNGTVELLKVKKVNEVIDMSPIKITVDSVKLLQFTDMSDRMK</sequence>